<organism evidence="3 4">
    <name type="scientific">Linnemannia elongata AG-77</name>
    <dbReference type="NCBI Taxonomy" id="1314771"/>
    <lineage>
        <taxon>Eukaryota</taxon>
        <taxon>Fungi</taxon>
        <taxon>Fungi incertae sedis</taxon>
        <taxon>Mucoromycota</taxon>
        <taxon>Mortierellomycotina</taxon>
        <taxon>Mortierellomycetes</taxon>
        <taxon>Mortierellales</taxon>
        <taxon>Mortierellaceae</taxon>
        <taxon>Linnemannia</taxon>
    </lineage>
</organism>
<dbReference type="Proteomes" id="UP000078512">
    <property type="component" value="Unassembled WGS sequence"/>
</dbReference>
<evidence type="ECO:0000313" key="4">
    <source>
        <dbReference type="Proteomes" id="UP000078512"/>
    </source>
</evidence>
<gene>
    <name evidence="3" type="ORF">K457DRAFT_134678</name>
</gene>
<keyword evidence="4" id="KW-1185">Reference proteome</keyword>
<protein>
    <submittedName>
        <fullName evidence="3">Uncharacterized protein</fullName>
    </submittedName>
</protein>
<keyword evidence="2" id="KW-0472">Membrane</keyword>
<feature type="compositionally biased region" description="Polar residues" evidence="1">
    <location>
        <begin position="175"/>
        <end position="184"/>
    </location>
</feature>
<sequence length="206" mass="21273">MPNEKTTVTSIVWPPVKETHIVTAAINGVITSIPASQTANITLFPSNMTTTTTTTKPPPTTVFGVNPPPPYVSGSPTAVASSSADGNGKSTAWRNWGLVIMAAVILSIIGGLVLKRYRAGREKKQEPGNFVSVGEDDGESEQGVGGGSGTGGSVAFATIGHGHGQGQGQGQGGQSQLNQTSNNNVRERRNSQPIPRSLDLDGPLQS</sequence>
<feature type="transmembrane region" description="Helical" evidence="2">
    <location>
        <begin position="96"/>
        <end position="114"/>
    </location>
</feature>
<keyword evidence="2" id="KW-1133">Transmembrane helix</keyword>
<dbReference type="OrthoDB" id="2418255at2759"/>
<evidence type="ECO:0000256" key="2">
    <source>
        <dbReference type="SAM" id="Phobius"/>
    </source>
</evidence>
<dbReference type="EMBL" id="KV442022">
    <property type="protein sequence ID" value="OAQ33037.1"/>
    <property type="molecule type" value="Genomic_DNA"/>
</dbReference>
<feature type="compositionally biased region" description="Gly residues" evidence="1">
    <location>
        <begin position="161"/>
        <end position="173"/>
    </location>
</feature>
<evidence type="ECO:0000256" key="1">
    <source>
        <dbReference type="SAM" id="MobiDB-lite"/>
    </source>
</evidence>
<name>A0A197K5V4_9FUNG</name>
<evidence type="ECO:0000313" key="3">
    <source>
        <dbReference type="EMBL" id="OAQ33037.1"/>
    </source>
</evidence>
<dbReference type="AlphaFoldDB" id="A0A197K5V4"/>
<feature type="region of interest" description="Disordered" evidence="1">
    <location>
        <begin position="127"/>
        <end position="206"/>
    </location>
</feature>
<feature type="compositionally biased region" description="Gly residues" evidence="1">
    <location>
        <begin position="143"/>
        <end position="152"/>
    </location>
</feature>
<accession>A0A197K5V4</accession>
<keyword evidence="2" id="KW-0812">Transmembrane</keyword>
<proteinExistence type="predicted"/>
<reference evidence="3 4" key="1">
    <citation type="submission" date="2016-05" db="EMBL/GenBank/DDBJ databases">
        <title>Genome sequencing reveals origins of a unique bacterial endosymbiosis in the earliest lineages of terrestrial Fungi.</title>
        <authorList>
            <consortium name="DOE Joint Genome Institute"/>
            <person name="Uehling J."/>
            <person name="Gryganskyi A."/>
            <person name="Hameed K."/>
            <person name="Tschaplinski T."/>
            <person name="Misztal P."/>
            <person name="Wu S."/>
            <person name="Desiro A."/>
            <person name="Vande Pol N."/>
            <person name="Du Z.-Y."/>
            <person name="Zienkiewicz A."/>
            <person name="Zienkiewicz K."/>
            <person name="Morin E."/>
            <person name="Tisserant E."/>
            <person name="Splivallo R."/>
            <person name="Hainaut M."/>
            <person name="Henrissat B."/>
            <person name="Ohm R."/>
            <person name="Kuo A."/>
            <person name="Yan J."/>
            <person name="Lipzen A."/>
            <person name="Nolan M."/>
            <person name="Labutti K."/>
            <person name="Barry K."/>
            <person name="Goldstein A."/>
            <person name="Labbe J."/>
            <person name="Schadt C."/>
            <person name="Tuskan G."/>
            <person name="Grigoriev I."/>
            <person name="Martin F."/>
            <person name="Vilgalys R."/>
            <person name="Bonito G."/>
        </authorList>
    </citation>
    <scope>NUCLEOTIDE SEQUENCE [LARGE SCALE GENOMIC DNA]</scope>
    <source>
        <strain evidence="3 4">AG-77</strain>
    </source>
</reference>